<evidence type="ECO:0000313" key="2">
    <source>
        <dbReference type="Proteomes" id="UP001239111"/>
    </source>
</evidence>
<dbReference type="EMBL" id="CM056743">
    <property type="protein sequence ID" value="KAJ8670706.1"/>
    <property type="molecule type" value="Genomic_DNA"/>
</dbReference>
<keyword evidence="2" id="KW-1185">Reference proteome</keyword>
<organism evidence="1 2">
    <name type="scientific">Eretmocerus hayati</name>
    <dbReference type="NCBI Taxonomy" id="131215"/>
    <lineage>
        <taxon>Eukaryota</taxon>
        <taxon>Metazoa</taxon>
        <taxon>Ecdysozoa</taxon>
        <taxon>Arthropoda</taxon>
        <taxon>Hexapoda</taxon>
        <taxon>Insecta</taxon>
        <taxon>Pterygota</taxon>
        <taxon>Neoptera</taxon>
        <taxon>Endopterygota</taxon>
        <taxon>Hymenoptera</taxon>
        <taxon>Apocrita</taxon>
        <taxon>Proctotrupomorpha</taxon>
        <taxon>Chalcidoidea</taxon>
        <taxon>Aphelinidae</taxon>
        <taxon>Aphelininae</taxon>
        <taxon>Eretmocerus</taxon>
    </lineage>
</organism>
<sequence length="258" mass="28734">MKNRKAPFLSLGIVVVILLWTSSVRAGSFSSMILSLFQSGKDDLEADGVSYPRVDYPARRQRTIGSRVPFPCDLRHARSPIPPESVHQLQPGDIDVVGGLGDSLVAASGALEEFAIGTFIEARGVSWCIGGQEDWRKFLTVPNLLKEYNPRLTGYSTGTGEFISRKARLNIAYPVAATEDALHQARILVQRMRSDPDIDIKRHWKMITILFGANDVCSAQCYNPKEFSPIRYALHLRRALDFLRASLPRTIVNLILPV</sequence>
<gene>
    <name evidence="1" type="ORF">QAD02_001965</name>
</gene>
<protein>
    <submittedName>
        <fullName evidence="1">Uncharacterized protein</fullName>
    </submittedName>
</protein>
<reference evidence="1" key="1">
    <citation type="submission" date="2023-04" db="EMBL/GenBank/DDBJ databases">
        <title>A chromosome-level genome assembly of the parasitoid wasp Eretmocerus hayati.</title>
        <authorList>
            <person name="Zhong Y."/>
            <person name="Liu S."/>
            <person name="Liu Y."/>
        </authorList>
    </citation>
    <scope>NUCLEOTIDE SEQUENCE</scope>
    <source>
        <strain evidence="1">ZJU_SS_LIU_2023</strain>
    </source>
</reference>
<comment type="caution">
    <text evidence="1">The sequence shown here is derived from an EMBL/GenBank/DDBJ whole genome shotgun (WGS) entry which is preliminary data.</text>
</comment>
<feature type="non-terminal residue" evidence="1">
    <location>
        <position position="258"/>
    </location>
</feature>
<evidence type="ECO:0000313" key="1">
    <source>
        <dbReference type="EMBL" id="KAJ8670706.1"/>
    </source>
</evidence>
<proteinExistence type="predicted"/>
<dbReference type="Proteomes" id="UP001239111">
    <property type="component" value="Chromosome 3"/>
</dbReference>
<accession>A0ACC2NJA4</accession>
<name>A0ACC2NJA4_9HYME</name>